<keyword evidence="2 3" id="KW-0378">Hydrolase</keyword>
<proteinExistence type="inferred from homology"/>
<keyword evidence="7" id="KW-1185">Reference proteome</keyword>
<dbReference type="EC" id="3.1.1.-" evidence="3"/>
<comment type="similarity">
    <text evidence="1 3">Belongs to the type-B carboxylesterase/lipase family.</text>
</comment>
<comment type="caution">
    <text evidence="6">The sequence shown here is derived from an EMBL/GenBank/DDBJ whole genome shotgun (WGS) entry which is preliminary data.</text>
</comment>
<accession>A0A540WKY9</accession>
<evidence type="ECO:0000256" key="2">
    <source>
        <dbReference type="ARBA" id="ARBA00022801"/>
    </source>
</evidence>
<organism evidence="6 7">
    <name type="scientific">Myxococcus llanfairpwllgwyngyllgogerychwyrndrobwllllantysiliogogogochensis</name>
    <dbReference type="NCBI Taxonomy" id="2590453"/>
    <lineage>
        <taxon>Bacteria</taxon>
        <taxon>Pseudomonadati</taxon>
        <taxon>Myxococcota</taxon>
        <taxon>Myxococcia</taxon>
        <taxon>Myxococcales</taxon>
        <taxon>Cystobacterineae</taxon>
        <taxon>Myxococcaceae</taxon>
        <taxon>Myxococcus</taxon>
    </lineage>
</organism>
<dbReference type="InterPro" id="IPR019826">
    <property type="entry name" value="Carboxylesterase_B_AS"/>
</dbReference>
<name>A0A540WKY9_9BACT</name>
<dbReference type="EMBL" id="VIFM01000318">
    <property type="protein sequence ID" value="TQF09690.1"/>
    <property type="molecule type" value="Genomic_DNA"/>
</dbReference>
<dbReference type="OrthoDB" id="9775851at2"/>
<dbReference type="InterPro" id="IPR050309">
    <property type="entry name" value="Type-B_Carboxylest/Lipase"/>
</dbReference>
<feature type="domain" description="Carboxylesterase type B" evidence="5">
    <location>
        <begin position="6"/>
        <end position="326"/>
    </location>
</feature>
<dbReference type="Gene3D" id="3.40.50.1820">
    <property type="entry name" value="alpha/beta hydrolase"/>
    <property type="match status" value="1"/>
</dbReference>
<evidence type="ECO:0000313" key="7">
    <source>
        <dbReference type="Proteomes" id="UP000315369"/>
    </source>
</evidence>
<protein>
    <recommendedName>
        <fullName evidence="3">Carboxylic ester hydrolase</fullName>
        <ecNumber evidence="3">3.1.1.-</ecNumber>
    </recommendedName>
</protein>
<evidence type="ECO:0000256" key="4">
    <source>
        <dbReference type="SAM" id="MobiDB-lite"/>
    </source>
</evidence>
<evidence type="ECO:0000256" key="1">
    <source>
        <dbReference type="ARBA" id="ARBA00005964"/>
    </source>
</evidence>
<reference evidence="6 7" key="1">
    <citation type="submission" date="2019-06" db="EMBL/GenBank/DDBJ databases">
        <authorList>
            <person name="Livingstone P."/>
            <person name="Whitworth D."/>
        </authorList>
    </citation>
    <scope>NUCLEOTIDE SEQUENCE [LARGE SCALE GENOMIC DNA]</scope>
    <source>
        <strain evidence="6 7">AM401</strain>
    </source>
</reference>
<dbReference type="AlphaFoldDB" id="A0A540WKY9"/>
<evidence type="ECO:0000313" key="6">
    <source>
        <dbReference type="EMBL" id="TQF09690.1"/>
    </source>
</evidence>
<dbReference type="InterPro" id="IPR029058">
    <property type="entry name" value="AB_hydrolase_fold"/>
</dbReference>
<dbReference type="Proteomes" id="UP000315369">
    <property type="component" value="Unassembled WGS sequence"/>
</dbReference>
<evidence type="ECO:0000256" key="3">
    <source>
        <dbReference type="RuleBase" id="RU361235"/>
    </source>
</evidence>
<dbReference type="InterPro" id="IPR019819">
    <property type="entry name" value="Carboxylesterase_B_CS"/>
</dbReference>
<sequence length="527" mass="57282">MNVIKTPPVTTKEGQLLGKVEGKVSVFKGIPYAKPPVGDLRWREPQPIPAWTGPREALDFGPSALQSREACIAGGGGDPGKMAEDCLYLNVWTPKTDPGAKLPVLFWIHGGAFIIGTGRVPPYDGTQLAARDVVLVTFNYRLGHLGFFMHPELEKENPGGPANFGILDQMLALEWVRNNIAQFGGDPSNITIMGQSAGAKSVLAFFTSPLIREKNPFRRGVAMSSYVLQEKSVADAKLAGVAFAHHQGVPWQQATMEKLRKLDPEKFWALPSDSGNAPSPIYGDSVLPQTIRASFEAGSQLKLPLILGSTSDDSSVVSSFGIDPATIIEKLGPLGEMIRQLYPDVNDDREIGRRMCRDFVFSVTPRHLASFHSHHGAHAWRYYFEYRAKMLAPRQPLGVPHGGDVSFFLETADHVPPTGDLFGDEDRKFTSNLVDSLVQFLRTGTPGPVGGVAWNEHTAESDKLLRLDTTVRMVDNFEGPILDVAQMVMPLIDSFAKPPPPALPKASSTSSTSSTAAKGKPRPQATP</sequence>
<dbReference type="PANTHER" id="PTHR11559">
    <property type="entry name" value="CARBOXYLESTERASE"/>
    <property type="match status" value="1"/>
</dbReference>
<dbReference type="InterPro" id="IPR002018">
    <property type="entry name" value="CarbesteraseB"/>
</dbReference>
<dbReference type="SUPFAM" id="SSF53474">
    <property type="entry name" value="alpha/beta-Hydrolases"/>
    <property type="match status" value="1"/>
</dbReference>
<evidence type="ECO:0000259" key="5">
    <source>
        <dbReference type="Pfam" id="PF00135"/>
    </source>
</evidence>
<dbReference type="GO" id="GO:0016787">
    <property type="term" value="F:hydrolase activity"/>
    <property type="evidence" value="ECO:0007669"/>
    <property type="project" value="UniProtKB-KW"/>
</dbReference>
<feature type="compositionally biased region" description="Low complexity" evidence="4">
    <location>
        <begin position="504"/>
        <end position="518"/>
    </location>
</feature>
<feature type="region of interest" description="Disordered" evidence="4">
    <location>
        <begin position="496"/>
        <end position="527"/>
    </location>
</feature>
<dbReference type="PROSITE" id="PS00122">
    <property type="entry name" value="CARBOXYLESTERASE_B_1"/>
    <property type="match status" value="1"/>
</dbReference>
<gene>
    <name evidence="6" type="ORF">FJV41_43320</name>
</gene>
<dbReference type="Pfam" id="PF00135">
    <property type="entry name" value="COesterase"/>
    <property type="match status" value="2"/>
</dbReference>
<dbReference type="PROSITE" id="PS00941">
    <property type="entry name" value="CARBOXYLESTERASE_B_2"/>
    <property type="match status" value="1"/>
</dbReference>
<dbReference type="RefSeq" id="WP_141648491.1">
    <property type="nucleotide sequence ID" value="NZ_VIFM01000318.1"/>
</dbReference>
<feature type="domain" description="Carboxylesterase type B" evidence="5">
    <location>
        <begin position="353"/>
        <end position="474"/>
    </location>
</feature>